<name>A0AAE0TBV6_9BIVA</name>
<protein>
    <submittedName>
        <fullName evidence="2">Uncharacterized protein</fullName>
    </submittedName>
</protein>
<evidence type="ECO:0000256" key="1">
    <source>
        <dbReference type="SAM" id="MobiDB-lite"/>
    </source>
</evidence>
<feature type="region of interest" description="Disordered" evidence="1">
    <location>
        <begin position="18"/>
        <end position="117"/>
    </location>
</feature>
<reference evidence="2" key="3">
    <citation type="submission" date="2023-05" db="EMBL/GenBank/DDBJ databases">
        <authorList>
            <person name="Smith C.H."/>
        </authorList>
    </citation>
    <scope>NUCLEOTIDE SEQUENCE</scope>
    <source>
        <strain evidence="2">CHS0354</strain>
        <tissue evidence="2">Mantle</tissue>
    </source>
</reference>
<keyword evidence="3" id="KW-1185">Reference proteome</keyword>
<feature type="compositionally biased region" description="Polar residues" evidence="1">
    <location>
        <begin position="134"/>
        <end position="148"/>
    </location>
</feature>
<organism evidence="2 3">
    <name type="scientific">Potamilus streckersoni</name>
    <dbReference type="NCBI Taxonomy" id="2493646"/>
    <lineage>
        <taxon>Eukaryota</taxon>
        <taxon>Metazoa</taxon>
        <taxon>Spiralia</taxon>
        <taxon>Lophotrochozoa</taxon>
        <taxon>Mollusca</taxon>
        <taxon>Bivalvia</taxon>
        <taxon>Autobranchia</taxon>
        <taxon>Heteroconchia</taxon>
        <taxon>Palaeoheterodonta</taxon>
        <taxon>Unionida</taxon>
        <taxon>Unionoidea</taxon>
        <taxon>Unionidae</taxon>
        <taxon>Ambleminae</taxon>
        <taxon>Lampsilini</taxon>
        <taxon>Potamilus</taxon>
    </lineage>
</organism>
<feature type="compositionally biased region" description="Low complexity" evidence="1">
    <location>
        <begin position="29"/>
        <end position="40"/>
    </location>
</feature>
<reference evidence="2" key="1">
    <citation type="journal article" date="2021" name="Genome Biol. Evol.">
        <title>A High-Quality Reference Genome for a Parasitic Bivalve with Doubly Uniparental Inheritance (Bivalvia: Unionida).</title>
        <authorList>
            <person name="Smith C.H."/>
        </authorList>
    </citation>
    <scope>NUCLEOTIDE SEQUENCE</scope>
    <source>
        <strain evidence="2">CHS0354</strain>
    </source>
</reference>
<reference evidence="2" key="2">
    <citation type="journal article" date="2021" name="Genome Biol. Evol.">
        <title>Developing a high-quality reference genome for a parasitic bivalve with doubly uniparental inheritance (Bivalvia: Unionida).</title>
        <authorList>
            <person name="Smith C.H."/>
        </authorList>
    </citation>
    <scope>NUCLEOTIDE SEQUENCE</scope>
    <source>
        <strain evidence="2">CHS0354</strain>
        <tissue evidence="2">Mantle</tissue>
    </source>
</reference>
<comment type="caution">
    <text evidence="2">The sequence shown here is derived from an EMBL/GenBank/DDBJ whole genome shotgun (WGS) entry which is preliminary data.</text>
</comment>
<evidence type="ECO:0000313" key="3">
    <source>
        <dbReference type="Proteomes" id="UP001195483"/>
    </source>
</evidence>
<dbReference type="AlphaFoldDB" id="A0AAE0TBV6"/>
<feature type="compositionally biased region" description="Basic residues" evidence="1">
    <location>
        <begin position="82"/>
        <end position="93"/>
    </location>
</feature>
<evidence type="ECO:0000313" key="2">
    <source>
        <dbReference type="EMBL" id="KAK3607494.1"/>
    </source>
</evidence>
<dbReference type="Proteomes" id="UP001195483">
    <property type="component" value="Unassembled WGS sequence"/>
</dbReference>
<feature type="compositionally biased region" description="Polar residues" evidence="1">
    <location>
        <begin position="46"/>
        <end position="76"/>
    </location>
</feature>
<dbReference type="EMBL" id="JAEAOA010001866">
    <property type="protein sequence ID" value="KAK3607494.1"/>
    <property type="molecule type" value="Genomic_DNA"/>
</dbReference>
<sequence length="158" mass="18068">MGNLQFYPFLHQQQVATSMGKQRRLYNRTPTTTESYTTPTIHRTRQPQTRYDHQQTTNRKNASPKQSWSTSQGTTTPEHHMRPSPRTRHHTTHLQRLPPLPSAANGTTQIPTADRSSPRIIKKIGIHHNNLQPLSEQVTATTRPQDQTKGGRKLNLPL</sequence>
<accession>A0AAE0TBV6</accession>
<gene>
    <name evidence="2" type="ORF">CHS0354_031113</name>
</gene>
<feature type="compositionally biased region" description="Polar residues" evidence="1">
    <location>
        <begin position="104"/>
        <end position="115"/>
    </location>
</feature>
<feature type="region of interest" description="Disordered" evidence="1">
    <location>
        <begin position="134"/>
        <end position="158"/>
    </location>
</feature>
<proteinExistence type="predicted"/>